<dbReference type="OrthoDB" id="74314at2759"/>
<proteinExistence type="predicted"/>
<evidence type="ECO:0000313" key="2">
    <source>
        <dbReference type="EMBL" id="TNN30058.1"/>
    </source>
</evidence>
<dbReference type="EMBL" id="SRLO01004902">
    <property type="protein sequence ID" value="TNN30058.1"/>
    <property type="molecule type" value="Genomic_DNA"/>
</dbReference>
<sequence length="211" mass="22855">MFNVVHQGRKYVPVRSSVTEDSPVTVRTLGVTRSPGGAATEPPQATWPPPGAKLRGSKTGKGPAGMKAVRAHLSPPSGASVEGARGRERSPGSREGRSSGGPPRARKRGGFRAPDVRTIFSPEEKDPRVRQESGEGHAFEPGGEDAWCDVCCRYIFQRGVTCAAGMRSDTQTDRLAVKRDVWRTDCRSTASKRRRLITQSHRGHVVIGILF</sequence>
<name>A0A4Z2EMS2_9TELE</name>
<keyword evidence="3" id="KW-1185">Reference proteome</keyword>
<feature type="compositionally biased region" description="Basic and acidic residues" evidence="1">
    <location>
        <begin position="84"/>
        <end position="97"/>
    </location>
</feature>
<accession>A0A4Z2EMS2</accession>
<gene>
    <name evidence="2" type="ORF">EYF80_059792</name>
</gene>
<comment type="caution">
    <text evidence="2">The sequence shown here is derived from an EMBL/GenBank/DDBJ whole genome shotgun (WGS) entry which is preliminary data.</text>
</comment>
<organism evidence="2 3">
    <name type="scientific">Liparis tanakae</name>
    <name type="common">Tanaka's snailfish</name>
    <dbReference type="NCBI Taxonomy" id="230148"/>
    <lineage>
        <taxon>Eukaryota</taxon>
        <taxon>Metazoa</taxon>
        <taxon>Chordata</taxon>
        <taxon>Craniata</taxon>
        <taxon>Vertebrata</taxon>
        <taxon>Euteleostomi</taxon>
        <taxon>Actinopterygii</taxon>
        <taxon>Neopterygii</taxon>
        <taxon>Teleostei</taxon>
        <taxon>Neoteleostei</taxon>
        <taxon>Acanthomorphata</taxon>
        <taxon>Eupercaria</taxon>
        <taxon>Perciformes</taxon>
        <taxon>Cottioidei</taxon>
        <taxon>Cottales</taxon>
        <taxon>Liparidae</taxon>
        <taxon>Liparis</taxon>
    </lineage>
</organism>
<feature type="compositionally biased region" description="Basic and acidic residues" evidence="1">
    <location>
        <begin position="122"/>
        <end position="138"/>
    </location>
</feature>
<evidence type="ECO:0000256" key="1">
    <source>
        <dbReference type="SAM" id="MobiDB-lite"/>
    </source>
</evidence>
<dbReference type="Proteomes" id="UP000314294">
    <property type="component" value="Unassembled WGS sequence"/>
</dbReference>
<protein>
    <submittedName>
        <fullName evidence="2">Uncharacterized protein</fullName>
    </submittedName>
</protein>
<feature type="region of interest" description="Disordered" evidence="1">
    <location>
        <begin position="29"/>
        <end position="139"/>
    </location>
</feature>
<evidence type="ECO:0000313" key="3">
    <source>
        <dbReference type="Proteomes" id="UP000314294"/>
    </source>
</evidence>
<dbReference type="AlphaFoldDB" id="A0A4Z2EMS2"/>
<reference evidence="2 3" key="1">
    <citation type="submission" date="2019-03" db="EMBL/GenBank/DDBJ databases">
        <title>First draft genome of Liparis tanakae, snailfish: a comprehensive survey of snailfish specific genes.</title>
        <authorList>
            <person name="Kim W."/>
            <person name="Song I."/>
            <person name="Jeong J.-H."/>
            <person name="Kim D."/>
            <person name="Kim S."/>
            <person name="Ryu S."/>
            <person name="Song J.Y."/>
            <person name="Lee S.K."/>
        </authorList>
    </citation>
    <scope>NUCLEOTIDE SEQUENCE [LARGE SCALE GENOMIC DNA]</scope>
    <source>
        <tissue evidence="2">Muscle</tissue>
    </source>
</reference>